<dbReference type="Gene3D" id="3.60.10.10">
    <property type="entry name" value="Endonuclease/exonuclease/phosphatase"/>
    <property type="match status" value="1"/>
</dbReference>
<keyword evidence="3" id="KW-0255">Endonuclease</keyword>
<keyword evidence="1" id="KW-0472">Membrane</keyword>
<keyword evidence="1" id="KW-0812">Transmembrane</keyword>
<protein>
    <submittedName>
        <fullName evidence="3">Endonuclease/exonuclease/phosphatase family protein</fullName>
    </submittedName>
</protein>
<feature type="transmembrane region" description="Helical" evidence="1">
    <location>
        <begin position="55"/>
        <end position="75"/>
    </location>
</feature>
<proteinExistence type="predicted"/>
<feature type="domain" description="Endonuclease/exonuclease/phosphatase" evidence="2">
    <location>
        <begin position="95"/>
        <end position="300"/>
    </location>
</feature>
<dbReference type="InterPro" id="IPR036691">
    <property type="entry name" value="Endo/exonu/phosph_ase_sf"/>
</dbReference>
<keyword evidence="3" id="KW-0540">Nuclease</keyword>
<keyword evidence="4" id="KW-1185">Reference proteome</keyword>
<dbReference type="EMBL" id="JAGSOV010000020">
    <property type="protein sequence ID" value="MCO1655324.1"/>
    <property type="molecule type" value="Genomic_DNA"/>
</dbReference>
<name>A0ABT0ZXH6_9PSEU</name>
<gene>
    <name evidence="3" type="ORF">KDL28_09680</name>
</gene>
<evidence type="ECO:0000313" key="4">
    <source>
        <dbReference type="Proteomes" id="UP001165283"/>
    </source>
</evidence>
<accession>A0ABT0ZXH6</accession>
<evidence type="ECO:0000256" key="1">
    <source>
        <dbReference type="SAM" id="Phobius"/>
    </source>
</evidence>
<keyword evidence="3" id="KW-0378">Hydrolase</keyword>
<dbReference type="RefSeq" id="WP_252437095.1">
    <property type="nucleotide sequence ID" value="NZ_JAGSOV010000020.1"/>
</dbReference>
<organism evidence="3 4">
    <name type="scientific">Pseudonocardia humida</name>
    <dbReference type="NCBI Taxonomy" id="2800819"/>
    <lineage>
        <taxon>Bacteria</taxon>
        <taxon>Bacillati</taxon>
        <taxon>Actinomycetota</taxon>
        <taxon>Actinomycetes</taxon>
        <taxon>Pseudonocardiales</taxon>
        <taxon>Pseudonocardiaceae</taxon>
        <taxon>Pseudonocardia</taxon>
    </lineage>
</organism>
<evidence type="ECO:0000259" key="2">
    <source>
        <dbReference type="Pfam" id="PF03372"/>
    </source>
</evidence>
<reference evidence="3" key="1">
    <citation type="submission" date="2021-04" db="EMBL/GenBank/DDBJ databases">
        <title>Pseudonocardia sp. nov., isolated from sandy soil of mangrove forest.</title>
        <authorList>
            <person name="Zan Z."/>
            <person name="Huang R."/>
            <person name="Liu W."/>
        </authorList>
    </citation>
    <scope>NUCLEOTIDE SEQUENCE</scope>
    <source>
        <strain evidence="3">S2-4</strain>
    </source>
</reference>
<dbReference type="SUPFAM" id="SSF56219">
    <property type="entry name" value="DNase I-like"/>
    <property type="match status" value="1"/>
</dbReference>
<dbReference type="Proteomes" id="UP001165283">
    <property type="component" value="Unassembled WGS sequence"/>
</dbReference>
<dbReference type="InterPro" id="IPR005135">
    <property type="entry name" value="Endo/exonuclease/phosphatase"/>
</dbReference>
<evidence type="ECO:0000313" key="3">
    <source>
        <dbReference type="EMBL" id="MCO1655324.1"/>
    </source>
</evidence>
<keyword evidence="1" id="KW-1133">Transmembrane helix</keyword>
<comment type="caution">
    <text evidence="3">The sequence shown here is derived from an EMBL/GenBank/DDBJ whole genome shotgun (WGS) entry which is preliminary data.</text>
</comment>
<feature type="transmembrane region" description="Helical" evidence="1">
    <location>
        <begin position="33"/>
        <end position="50"/>
    </location>
</feature>
<dbReference type="Pfam" id="PF03372">
    <property type="entry name" value="Exo_endo_phos"/>
    <property type="match status" value="1"/>
</dbReference>
<sequence length="311" mass="33235">MVVGVAAVVLVLPDLFGLDHRTPFAQLVWLRPYLLLPLSVVLLVLGVLAARRPRVLWPTVVVLAVVVVVGAVLVVPRFVPTAVPDGGRSITVVAFNTFNGAAAVDEVAALLREERPDVVALVEAGESFRSRLAPLVEPAGYRLITEVGPAGDDDVNGVTVAVAAHLGEVRSTRIRGMPFPAVQVEGGGLGPLRFVAYHSVAPRYGDVWQWRADLQQVPRWCGGGGPAVVAGDFNATLDYSLLRSATRGCSNAADQRGQGLVPSWPSWLPDWVGPQIDHVFATDPIVAEHFAMREITGSDHRAVIARLRLPA</sequence>
<dbReference type="GO" id="GO:0004519">
    <property type="term" value="F:endonuclease activity"/>
    <property type="evidence" value="ECO:0007669"/>
    <property type="project" value="UniProtKB-KW"/>
</dbReference>